<organism evidence="2 3">
    <name type="scientific">Triticum urartu</name>
    <name type="common">Red wild einkorn</name>
    <name type="synonym">Crithodium urartu</name>
    <dbReference type="NCBI Taxonomy" id="4572"/>
    <lineage>
        <taxon>Eukaryota</taxon>
        <taxon>Viridiplantae</taxon>
        <taxon>Streptophyta</taxon>
        <taxon>Embryophyta</taxon>
        <taxon>Tracheophyta</taxon>
        <taxon>Spermatophyta</taxon>
        <taxon>Magnoliopsida</taxon>
        <taxon>Liliopsida</taxon>
        <taxon>Poales</taxon>
        <taxon>Poaceae</taxon>
        <taxon>BOP clade</taxon>
        <taxon>Pooideae</taxon>
        <taxon>Triticodae</taxon>
        <taxon>Triticeae</taxon>
        <taxon>Triticinae</taxon>
        <taxon>Triticum</taxon>
    </lineage>
</organism>
<feature type="region of interest" description="Disordered" evidence="1">
    <location>
        <begin position="1"/>
        <end position="20"/>
    </location>
</feature>
<feature type="compositionally biased region" description="Pro residues" evidence="1">
    <location>
        <begin position="1"/>
        <end position="11"/>
    </location>
</feature>
<reference evidence="2" key="2">
    <citation type="submission" date="2022-06" db="UniProtKB">
        <authorList>
            <consortium name="EnsemblPlants"/>
        </authorList>
    </citation>
    <scope>IDENTIFICATION</scope>
</reference>
<feature type="region of interest" description="Disordered" evidence="1">
    <location>
        <begin position="93"/>
        <end position="120"/>
    </location>
</feature>
<protein>
    <submittedName>
        <fullName evidence="2">Uncharacterized protein</fullName>
    </submittedName>
</protein>
<reference evidence="3" key="1">
    <citation type="journal article" date="2013" name="Nature">
        <title>Draft genome of the wheat A-genome progenitor Triticum urartu.</title>
        <authorList>
            <person name="Ling H.Q."/>
            <person name="Zhao S."/>
            <person name="Liu D."/>
            <person name="Wang J."/>
            <person name="Sun H."/>
            <person name="Zhang C."/>
            <person name="Fan H."/>
            <person name="Li D."/>
            <person name="Dong L."/>
            <person name="Tao Y."/>
            <person name="Gao C."/>
            <person name="Wu H."/>
            <person name="Li Y."/>
            <person name="Cui Y."/>
            <person name="Guo X."/>
            <person name="Zheng S."/>
            <person name="Wang B."/>
            <person name="Yu K."/>
            <person name="Liang Q."/>
            <person name="Yang W."/>
            <person name="Lou X."/>
            <person name="Chen J."/>
            <person name="Feng M."/>
            <person name="Jian J."/>
            <person name="Zhang X."/>
            <person name="Luo G."/>
            <person name="Jiang Y."/>
            <person name="Liu J."/>
            <person name="Wang Z."/>
            <person name="Sha Y."/>
            <person name="Zhang B."/>
            <person name="Wu H."/>
            <person name="Tang D."/>
            <person name="Shen Q."/>
            <person name="Xue P."/>
            <person name="Zou S."/>
            <person name="Wang X."/>
            <person name="Liu X."/>
            <person name="Wang F."/>
            <person name="Yang Y."/>
            <person name="An X."/>
            <person name="Dong Z."/>
            <person name="Zhang K."/>
            <person name="Zhang X."/>
            <person name="Luo M.C."/>
            <person name="Dvorak J."/>
            <person name="Tong Y."/>
            <person name="Wang J."/>
            <person name="Yang H."/>
            <person name="Li Z."/>
            <person name="Wang D."/>
            <person name="Zhang A."/>
            <person name="Wang J."/>
        </authorList>
    </citation>
    <scope>NUCLEOTIDE SEQUENCE</scope>
    <source>
        <strain evidence="3">cv. G1812</strain>
    </source>
</reference>
<sequence length="189" mass="21045">RRGRPQVPPAPGARAPRRLHLHPTPRRADGLLEVLQGCLVADEAHEPELEAVVGHQLDVLLLRPVLVLARYGRLHPPQRDVRLVRHPHRVALGRRQRQRPVAAEGHPLRRYEEHAGDRAGGGGQVAVALRGVEELFFLLHGEPPPEDVLHAAGLEDSRAQRQLAPHGLVQLRAESHCTIIKEDIYVQCL</sequence>
<dbReference type="Gramene" id="TuG1812S0003261800.01.T01">
    <property type="protein sequence ID" value="TuG1812S0003261800.01.T01.s_cds13637"/>
    <property type="gene ID" value="TuG1812S0003261800.01"/>
</dbReference>
<dbReference type="EnsemblPlants" id="TuG1812S0003261800.01.T01">
    <property type="protein sequence ID" value="TuG1812S0003261800.01.T01.s_cds13637"/>
    <property type="gene ID" value="TuG1812S0003261800.01"/>
</dbReference>
<feature type="compositionally biased region" description="Basic and acidic residues" evidence="1">
    <location>
        <begin position="106"/>
        <end position="117"/>
    </location>
</feature>
<evidence type="ECO:0000313" key="3">
    <source>
        <dbReference type="Proteomes" id="UP000015106"/>
    </source>
</evidence>
<dbReference type="Proteomes" id="UP000015106">
    <property type="component" value="Unassembled WGS sequence"/>
</dbReference>
<accession>A0A8R7VJ89</accession>
<evidence type="ECO:0000256" key="1">
    <source>
        <dbReference type="SAM" id="MobiDB-lite"/>
    </source>
</evidence>
<proteinExistence type="predicted"/>
<name>A0A8R7VJ89_TRIUA</name>
<keyword evidence="3" id="KW-1185">Reference proteome</keyword>
<dbReference type="AlphaFoldDB" id="A0A8R7VJ89"/>
<evidence type="ECO:0000313" key="2">
    <source>
        <dbReference type="EnsemblPlants" id="TuG1812S0003261800.01.T01.s_cds13637"/>
    </source>
</evidence>